<evidence type="ECO:0000313" key="4">
    <source>
        <dbReference type="EMBL" id="NWK56471.1"/>
    </source>
</evidence>
<proteinExistence type="predicted"/>
<evidence type="ECO:0000259" key="3">
    <source>
        <dbReference type="Pfam" id="PF16656"/>
    </source>
</evidence>
<keyword evidence="5" id="KW-1185">Reference proteome</keyword>
<dbReference type="GO" id="GO:0046872">
    <property type="term" value="F:metal ion binding"/>
    <property type="evidence" value="ECO:0007669"/>
    <property type="project" value="InterPro"/>
</dbReference>
<feature type="domain" description="Purple acid phosphatase N-terminal" evidence="3">
    <location>
        <begin position="29"/>
        <end position="109"/>
    </location>
</feature>
<protein>
    <submittedName>
        <fullName evidence="4">Fibronectin type III domain-containing protein</fullName>
    </submittedName>
</protein>
<dbReference type="SUPFAM" id="SSF49363">
    <property type="entry name" value="Purple acid phosphatase, N-terminal domain"/>
    <property type="match status" value="1"/>
</dbReference>
<dbReference type="PANTHER" id="PTHR45867:SF3">
    <property type="entry name" value="ACID PHOSPHATASE TYPE 7"/>
    <property type="match status" value="1"/>
</dbReference>
<comment type="caution">
    <text evidence="4">The sequence shown here is derived from an EMBL/GenBank/DDBJ whole genome shotgun (WGS) entry which is preliminary data.</text>
</comment>
<dbReference type="InterPro" id="IPR004843">
    <property type="entry name" value="Calcineurin-like_PHP"/>
</dbReference>
<dbReference type="AlphaFoldDB" id="A0A851GKV8"/>
<dbReference type="SUPFAM" id="SSF56300">
    <property type="entry name" value="Metallo-dependent phosphatases"/>
    <property type="match status" value="1"/>
</dbReference>
<dbReference type="InterPro" id="IPR013783">
    <property type="entry name" value="Ig-like_fold"/>
</dbReference>
<dbReference type="PANTHER" id="PTHR45867">
    <property type="entry name" value="PURPLE ACID PHOSPHATASE"/>
    <property type="match status" value="1"/>
</dbReference>
<dbReference type="GO" id="GO:0003993">
    <property type="term" value="F:acid phosphatase activity"/>
    <property type="evidence" value="ECO:0007669"/>
    <property type="project" value="InterPro"/>
</dbReference>
<dbReference type="InterPro" id="IPR029052">
    <property type="entry name" value="Metallo-depent_PP-like"/>
</dbReference>
<feature type="domain" description="Calcineurin-like phosphoesterase" evidence="2">
    <location>
        <begin position="121"/>
        <end position="329"/>
    </location>
</feature>
<dbReference type="Gene3D" id="3.60.21.10">
    <property type="match status" value="1"/>
</dbReference>
<accession>A0A851GKV8</accession>
<sequence length="905" mass="101804">MSAFTMRGQWIFAAPLPFIGAPSGLRPYLHLPRPDSIWVSWWSDADSQTYVDFGTSESDLATTVTGSRDVFASHYVYHSAKLSDLQPNTYYYYRVRTESTSSAVFRFRTAKALGSKDHDFKALIIGDNQIVEKESAGDTLHRYEKLMERAVTKIRALHGNKPIEEIIDVIVMPGDQVDYGNNQQWRHLHFYCARIVSAHVAIMTTVGNHETYGDSGLDRYRRLFRYEEVDYGGIAGPDGDTYYSHQMSNVVFVHTNSEIGSNATQTQWVRDITNQVKTDSKVDWVVSICHRPYQAEQYLGDISSWLRNTAVPILNESEKHFLNIGAHHHIYHRGQVRDHPNYHIISGGSAWDQYWGQSGREADYDDVQKSINQWAWQLLEIDQAAEKAEVVCYGEANCRLPADQRWIYNSREIDRFHRIKGKEGPLQPTVINNFDTPQTQPVTIRSSAYRSDTDELLNSVHYQISSTNAFTDFEIDEIVDYENYYGDTGAPDYTPVDIHAGRNILEYHLTENRLSNGEYYLRIRHRDRNATWSAWSPVESVEITGSASSSPRISMASQVVSAGADVSVQYTHGPGNAKDWIGIYKPGDTPGGPASTIWVYVNGPAGTAVLANSGKLEAGREYFAAFFENDGYTEMAPRISFYHGNRPVLALAQNTYDEGDSVEVDYSNVDQSGNRIQLFRAGSVPGRDQPVQNQVLSDASGTWNLIGLEKGYYFAVVMSSSGSIEISERVSFQLGERIASLSLAKSHFPHGDDITATFANGPAHPKDWLGIYRKGDDPGTGELILYHYVDGRAGGNATIVEDVPVGDYFMALFTNDSYTEVSNRVEFSVSPKNFKLDAFNYDGQSGEARMVWKTQSHVNYTLQKSYDLKTWKDVDTYPGNGGNVDITTMVSEQDTRSFFRIVMSD</sequence>
<keyword evidence="1" id="KW-0732">Signal</keyword>
<dbReference type="InterPro" id="IPR015914">
    <property type="entry name" value="PAPs_N"/>
</dbReference>
<dbReference type="InterPro" id="IPR008963">
    <property type="entry name" value="Purple_acid_Pase-like_N"/>
</dbReference>
<dbReference type="Pfam" id="PF00149">
    <property type="entry name" value="Metallophos"/>
    <property type="match status" value="1"/>
</dbReference>
<dbReference type="Proteomes" id="UP000557872">
    <property type="component" value="Unassembled WGS sequence"/>
</dbReference>
<evidence type="ECO:0000259" key="2">
    <source>
        <dbReference type="Pfam" id="PF00149"/>
    </source>
</evidence>
<evidence type="ECO:0000313" key="5">
    <source>
        <dbReference type="Proteomes" id="UP000557872"/>
    </source>
</evidence>
<organism evidence="4 5">
    <name type="scientific">Oceaniferula marina</name>
    <dbReference type="NCBI Taxonomy" id="2748318"/>
    <lineage>
        <taxon>Bacteria</taxon>
        <taxon>Pseudomonadati</taxon>
        <taxon>Verrucomicrobiota</taxon>
        <taxon>Verrucomicrobiia</taxon>
        <taxon>Verrucomicrobiales</taxon>
        <taxon>Verrucomicrobiaceae</taxon>
        <taxon>Oceaniferula</taxon>
    </lineage>
</organism>
<reference evidence="4 5" key="1">
    <citation type="submission" date="2020-07" db="EMBL/GenBank/DDBJ databases">
        <title>Roseicoccus Jingziensis gen. nov., sp. nov., isolated from coastal seawater.</title>
        <authorList>
            <person name="Feng X."/>
        </authorList>
    </citation>
    <scope>NUCLEOTIDE SEQUENCE [LARGE SCALE GENOMIC DNA]</scope>
    <source>
        <strain evidence="4 5">N1E253</strain>
    </source>
</reference>
<dbReference type="EMBL" id="JACBAZ010000004">
    <property type="protein sequence ID" value="NWK56471.1"/>
    <property type="molecule type" value="Genomic_DNA"/>
</dbReference>
<dbReference type="Gene3D" id="2.60.40.10">
    <property type="entry name" value="Immunoglobulins"/>
    <property type="match status" value="1"/>
</dbReference>
<dbReference type="Pfam" id="PF16656">
    <property type="entry name" value="Pur_ac_phosph_N"/>
    <property type="match status" value="1"/>
</dbReference>
<name>A0A851GKV8_9BACT</name>
<dbReference type="Gene3D" id="2.60.40.380">
    <property type="entry name" value="Purple acid phosphatase-like, N-terminal"/>
    <property type="match status" value="1"/>
</dbReference>
<gene>
    <name evidence="4" type="ORF">HW115_12685</name>
</gene>
<evidence type="ECO:0000256" key="1">
    <source>
        <dbReference type="ARBA" id="ARBA00022729"/>
    </source>
</evidence>